<dbReference type="AlphaFoldDB" id="F9T0V5"/>
<proteinExistence type="predicted"/>
<keyword evidence="1" id="KW-0812">Transmembrane</keyword>
<keyword evidence="1" id="KW-0472">Membrane</keyword>
<dbReference type="HOGENOM" id="CLU_2358919_0_0_6"/>
<dbReference type="PATRIC" id="fig|1051646.9.peg.4005"/>
<dbReference type="Proteomes" id="UP000003836">
    <property type="component" value="Unassembled WGS sequence"/>
</dbReference>
<dbReference type="EMBL" id="CP009355">
    <property type="protein sequence ID" value="AIW16452.1"/>
    <property type="molecule type" value="Genomic_DNA"/>
</dbReference>
<evidence type="ECO:0000313" key="5">
    <source>
        <dbReference type="Proteomes" id="UP000030071"/>
    </source>
</evidence>
<protein>
    <submittedName>
        <fullName evidence="2">Uncharacterized protein</fullName>
    </submittedName>
</protein>
<accession>F9T0V5</accession>
<evidence type="ECO:0000313" key="2">
    <source>
        <dbReference type="EMBL" id="AIW16452.1"/>
    </source>
</evidence>
<dbReference type="EMBL" id="AFWI01000020">
    <property type="protein sequence ID" value="EGU58557.1"/>
    <property type="molecule type" value="Genomic_DNA"/>
</dbReference>
<reference evidence="3" key="1">
    <citation type="submission" date="2011-08" db="EMBL/GenBank/DDBJ databases">
        <authorList>
            <person name="Hoffman M."/>
            <person name="Strain E.A."/>
            <person name="Brown E."/>
            <person name="Allard M.W."/>
        </authorList>
    </citation>
    <scope>NUCLEOTIDE SEQUENCE</scope>
    <source>
        <strain evidence="3">ATCC 19109</strain>
    </source>
</reference>
<sequence>MKFDNNKKLLIYLLSLNFTRLIIFPLGFLLIASIATLCLSSYNYMRKQVWDFYGAWDELHLSFFIWLPITYVFYLTFKDVYIDIRRYIKSSKNNKS</sequence>
<dbReference type="Proteomes" id="UP000030071">
    <property type="component" value="Chromosome 2"/>
</dbReference>
<evidence type="ECO:0000256" key="1">
    <source>
        <dbReference type="SAM" id="Phobius"/>
    </source>
</evidence>
<feature type="transmembrane region" description="Helical" evidence="1">
    <location>
        <begin position="63"/>
        <end position="82"/>
    </location>
</feature>
<organism evidence="2 5">
    <name type="scientific">Vibrio tubiashii ATCC 19109</name>
    <dbReference type="NCBI Taxonomy" id="1051646"/>
    <lineage>
        <taxon>Bacteria</taxon>
        <taxon>Pseudomonadati</taxon>
        <taxon>Pseudomonadota</taxon>
        <taxon>Gammaproteobacteria</taxon>
        <taxon>Vibrionales</taxon>
        <taxon>Vibrionaceae</taxon>
        <taxon>Vibrio</taxon>
        <taxon>Vibrio oreintalis group</taxon>
    </lineage>
</organism>
<reference evidence="3 4" key="2">
    <citation type="journal article" date="2012" name="Int. J. Syst. Evol. Microbiol.">
        <title>Vibrio caribbeanicus sp. nov., isolated from the marine sponge Scleritoderma cyanea.</title>
        <authorList>
            <person name="Hoffmann M."/>
            <person name="Monday S.R."/>
            <person name="Allard M.W."/>
            <person name="Strain E.A."/>
            <person name="Whittaker P."/>
            <person name="Naum M."/>
            <person name="McCarthy P.J."/>
            <person name="Lopez J.V."/>
            <person name="Fischer M."/>
            <person name="Brown E.W."/>
        </authorList>
    </citation>
    <scope>NUCLEOTIDE SEQUENCE [LARGE SCALE GENOMIC DNA]</scope>
    <source>
        <strain evidence="3 4">ATCC 19109</strain>
    </source>
</reference>
<keyword evidence="1" id="KW-1133">Transmembrane helix</keyword>
<evidence type="ECO:0000313" key="3">
    <source>
        <dbReference type="EMBL" id="EGU58557.1"/>
    </source>
</evidence>
<reference evidence="2 5" key="3">
    <citation type="submission" date="2014-08" db="EMBL/GenBank/DDBJ databases">
        <title>First Complete Genome Sequence of the Shellfish Pathogen Vibrio tubiashii.</title>
        <authorList>
            <person name="Richards G.P."/>
            <person name="Needleman D.S."/>
            <person name="Watson M.A."/>
            <person name="Bono J.L."/>
        </authorList>
    </citation>
    <scope>NUCLEOTIDE SEQUENCE [LARGE SCALE GENOMIC DNA]</scope>
    <source>
        <strain evidence="2 5">ATCC 19109</strain>
    </source>
</reference>
<dbReference type="KEGG" id="vtu:IX91_20410"/>
<name>F9T0V5_9VIBR</name>
<gene>
    <name evidence="2" type="ORF">IX91_20410</name>
    <name evidence="3" type="ORF">VITU9109_14728</name>
</gene>
<keyword evidence="4" id="KW-1185">Reference proteome</keyword>
<feature type="transmembrane region" description="Helical" evidence="1">
    <location>
        <begin position="21"/>
        <end position="43"/>
    </location>
</feature>
<evidence type="ECO:0000313" key="4">
    <source>
        <dbReference type="Proteomes" id="UP000003836"/>
    </source>
</evidence>